<accession>A0A1W2ENX7</accession>
<dbReference type="EMBL" id="FWXY01000037">
    <property type="protein sequence ID" value="SMD11407.1"/>
    <property type="molecule type" value="Genomic_DNA"/>
</dbReference>
<dbReference type="Proteomes" id="UP000192418">
    <property type="component" value="Unassembled WGS sequence"/>
</dbReference>
<name>A0A1W2ENX7_9BACT</name>
<evidence type="ECO:0000313" key="2">
    <source>
        <dbReference type="Proteomes" id="UP000192418"/>
    </source>
</evidence>
<evidence type="ECO:0000313" key="1">
    <source>
        <dbReference type="EMBL" id="SMD11407.1"/>
    </source>
</evidence>
<keyword evidence="2" id="KW-1185">Reference proteome</keyword>
<dbReference type="AlphaFoldDB" id="A0A1W2ENX7"/>
<gene>
    <name evidence="1" type="ORF">SAMN02746065_13711</name>
</gene>
<dbReference type="STRING" id="1121400.SAMN02746065_13711"/>
<reference evidence="1 2" key="1">
    <citation type="submission" date="2017-04" db="EMBL/GenBank/DDBJ databases">
        <authorList>
            <person name="Afonso C.L."/>
            <person name="Miller P.J."/>
            <person name="Scott M.A."/>
            <person name="Spackman E."/>
            <person name="Goraichik I."/>
            <person name="Dimitrov K.M."/>
            <person name="Suarez D.L."/>
            <person name="Swayne D.E."/>
        </authorList>
    </citation>
    <scope>NUCLEOTIDE SEQUENCE [LARGE SCALE GENOMIC DNA]</scope>
    <source>
        <strain evidence="1 2">DSM 3385</strain>
    </source>
</reference>
<proteinExistence type="predicted"/>
<organism evidence="1 2">
    <name type="scientific">Desulfocicer vacuolatum DSM 3385</name>
    <dbReference type="NCBI Taxonomy" id="1121400"/>
    <lineage>
        <taxon>Bacteria</taxon>
        <taxon>Pseudomonadati</taxon>
        <taxon>Thermodesulfobacteriota</taxon>
        <taxon>Desulfobacteria</taxon>
        <taxon>Desulfobacterales</taxon>
        <taxon>Desulfobacteraceae</taxon>
        <taxon>Desulfocicer</taxon>
    </lineage>
</organism>
<protein>
    <submittedName>
        <fullName evidence="1">Uncharacterized protein</fullName>
    </submittedName>
</protein>
<sequence>MAVYMKDSANRGVFQTLLWAEPDQNTVRPWRLYEKVAYKFTSTEPPEG</sequence>